<evidence type="ECO:0000313" key="2">
    <source>
        <dbReference type="Proteomes" id="UP000549250"/>
    </source>
</evidence>
<reference evidence="1 2" key="1">
    <citation type="submission" date="2020-08" db="EMBL/GenBank/DDBJ databases">
        <title>Genomic Encyclopedia of Type Strains, Phase III (KMG-III): the genomes of soil and plant-associated and newly described type strains.</title>
        <authorList>
            <person name="Whitman W."/>
        </authorList>
    </citation>
    <scope>NUCLEOTIDE SEQUENCE [LARGE SCALE GENOMIC DNA]</scope>
    <source>
        <strain evidence="1 2">CECT 4462</strain>
    </source>
</reference>
<dbReference type="SUPFAM" id="SSF88723">
    <property type="entry name" value="PIN domain-like"/>
    <property type="match status" value="1"/>
</dbReference>
<comment type="caution">
    <text evidence="1">The sequence shown here is derived from an EMBL/GenBank/DDBJ whole genome shotgun (WGS) entry which is preliminary data.</text>
</comment>
<dbReference type="InterPro" id="IPR029060">
    <property type="entry name" value="PIN-like_dom_sf"/>
</dbReference>
<keyword evidence="2" id="KW-1185">Reference proteome</keyword>
<dbReference type="Proteomes" id="UP000549250">
    <property type="component" value="Unassembled WGS sequence"/>
</dbReference>
<proteinExistence type="predicted"/>
<gene>
    <name evidence="1" type="ORF">FHR87_003803</name>
</gene>
<name>A0A839T785_AZOMA</name>
<organism evidence="1 2">
    <name type="scientific">Azomonas macrocytogenes</name>
    <name type="common">Azotobacter macrocytogenes</name>
    <dbReference type="NCBI Taxonomy" id="69962"/>
    <lineage>
        <taxon>Bacteria</taxon>
        <taxon>Pseudomonadati</taxon>
        <taxon>Pseudomonadota</taxon>
        <taxon>Gammaproteobacteria</taxon>
        <taxon>Pseudomonadales</taxon>
        <taxon>Pseudomonadaceae</taxon>
        <taxon>Azomonas</taxon>
    </lineage>
</organism>
<dbReference type="Gene3D" id="3.40.50.1010">
    <property type="entry name" value="5'-nuclease"/>
    <property type="match status" value="1"/>
</dbReference>
<sequence length="127" mass="13962">MNDVLVDTSVWVAHFREPSDALIRLLERDSVLAHPLVIGEIACGTPPNRKQTLADLMSLQPVNQASLQEVLAFIEHGHLFGQGCGLIDLQLLASTVITPGARFWTLDKQLGALAERFNVSFRSIACR</sequence>
<evidence type="ECO:0000313" key="1">
    <source>
        <dbReference type="EMBL" id="MBB3105367.1"/>
    </source>
</evidence>
<dbReference type="EMBL" id="JACHXI010000036">
    <property type="protein sequence ID" value="MBB3105367.1"/>
    <property type="molecule type" value="Genomic_DNA"/>
</dbReference>
<accession>A0A839T785</accession>
<protein>
    <submittedName>
        <fullName evidence="1">Uncharacterized protein</fullName>
    </submittedName>
</protein>
<dbReference type="AlphaFoldDB" id="A0A839T785"/>